<dbReference type="Proteomes" id="UP000054047">
    <property type="component" value="Unassembled WGS sequence"/>
</dbReference>
<feature type="non-terminal residue" evidence="3">
    <location>
        <position position="90"/>
    </location>
</feature>
<comment type="caution">
    <text evidence="1">Lacks conserved residue(s) required for the propagation of feature annotation.</text>
</comment>
<dbReference type="EMBL" id="KN751533">
    <property type="protein sequence ID" value="KIH49895.1"/>
    <property type="molecule type" value="Genomic_DNA"/>
</dbReference>
<dbReference type="InterPro" id="IPR003582">
    <property type="entry name" value="ShKT_dom"/>
</dbReference>
<evidence type="ECO:0000313" key="3">
    <source>
        <dbReference type="EMBL" id="KIH49895.1"/>
    </source>
</evidence>
<feature type="domain" description="ShKT" evidence="2">
    <location>
        <begin position="47"/>
        <end position="81"/>
    </location>
</feature>
<keyword evidence="4" id="KW-1185">Reference proteome</keyword>
<evidence type="ECO:0000256" key="1">
    <source>
        <dbReference type="PROSITE-ProRule" id="PRU01005"/>
    </source>
</evidence>
<dbReference type="Pfam" id="PF01549">
    <property type="entry name" value="ShK"/>
    <property type="match status" value="1"/>
</dbReference>
<reference evidence="3 4" key="1">
    <citation type="submission" date="2013-12" db="EMBL/GenBank/DDBJ databases">
        <title>Draft genome of the parsitic nematode Ancylostoma duodenale.</title>
        <authorList>
            <person name="Mitreva M."/>
        </authorList>
    </citation>
    <scope>NUCLEOTIDE SEQUENCE [LARGE SCALE GENOMIC DNA]</scope>
    <source>
        <strain evidence="3 4">Zhejiang</strain>
    </source>
</reference>
<gene>
    <name evidence="3" type="ORF">ANCDUO_20029</name>
</gene>
<dbReference type="AlphaFoldDB" id="A0A0C2FMU7"/>
<keyword evidence="1" id="KW-1015">Disulfide bond</keyword>
<proteinExistence type="predicted"/>
<name>A0A0C2FMU7_9BILA</name>
<dbReference type="PROSITE" id="PS51670">
    <property type="entry name" value="SHKT"/>
    <property type="match status" value="1"/>
</dbReference>
<protein>
    <submittedName>
        <fullName evidence="3">ShTK domain protein</fullName>
    </submittedName>
</protein>
<evidence type="ECO:0000259" key="2">
    <source>
        <dbReference type="PROSITE" id="PS51670"/>
    </source>
</evidence>
<dbReference type="SMART" id="SM00254">
    <property type="entry name" value="ShKT"/>
    <property type="match status" value="1"/>
</dbReference>
<evidence type="ECO:0000313" key="4">
    <source>
        <dbReference type="Proteomes" id="UP000054047"/>
    </source>
</evidence>
<sequence>MDKLAAHQKLCLVDDAMGTPQMRNHATMANASEETTTQPGSATEEDCFNEDQCCGPWAARGECSRNPSYMLSSCKASCGVCTPKTYDLNK</sequence>
<organism evidence="3 4">
    <name type="scientific">Ancylostoma duodenale</name>
    <dbReference type="NCBI Taxonomy" id="51022"/>
    <lineage>
        <taxon>Eukaryota</taxon>
        <taxon>Metazoa</taxon>
        <taxon>Ecdysozoa</taxon>
        <taxon>Nematoda</taxon>
        <taxon>Chromadorea</taxon>
        <taxon>Rhabditida</taxon>
        <taxon>Rhabditina</taxon>
        <taxon>Rhabditomorpha</taxon>
        <taxon>Strongyloidea</taxon>
        <taxon>Ancylostomatidae</taxon>
        <taxon>Ancylostomatinae</taxon>
        <taxon>Ancylostoma</taxon>
    </lineage>
</organism>
<dbReference type="OrthoDB" id="420380at2759"/>
<feature type="disulfide bond" evidence="1">
    <location>
        <begin position="47"/>
        <end position="81"/>
    </location>
</feature>
<accession>A0A0C2FMU7</accession>